<gene>
    <name evidence="1" type="ORF">LSH36_556g02034</name>
</gene>
<proteinExistence type="predicted"/>
<name>A0AAD9J717_9ANNE</name>
<accession>A0AAD9J717</accession>
<evidence type="ECO:0000313" key="1">
    <source>
        <dbReference type="EMBL" id="KAK2147377.1"/>
    </source>
</evidence>
<evidence type="ECO:0000313" key="2">
    <source>
        <dbReference type="Proteomes" id="UP001208570"/>
    </source>
</evidence>
<dbReference type="EMBL" id="JAODUP010000556">
    <property type="protein sequence ID" value="KAK2147377.1"/>
    <property type="molecule type" value="Genomic_DNA"/>
</dbReference>
<keyword evidence="2" id="KW-1185">Reference proteome</keyword>
<feature type="non-terminal residue" evidence="1">
    <location>
        <position position="1"/>
    </location>
</feature>
<sequence length="63" mass="7628">MLFHFLVNIVISVKMKSYQYVQLVIILMFLCEPENVASMSLEEKNELRKRVLEMFHHGYRSYM</sequence>
<organism evidence="1 2">
    <name type="scientific">Paralvinella palmiformis</name>
    <dbReference type="NCBI Taxonomy" id="53620"/>
    <lineage>
        <taxon>Eukaryota</taxon>
        <taxon>Metazoa</taxon>
        <taxon>Spiralia</taxon>
        <taxon>Lophotrochozoa</taxon>
        <taxon>Annelida</taxon>
        <taxon>Polychaeta</taxon>
        <taxon>Sedentaria</taxon>
        <taxon>Canalipalpata</taxon>
        <taxon>Terebellida</taxon>
        <taxon>Terebelliformia</taxon>
        <taxon>Alvinellidae</taxon>
        <taxon>Paralvinella</taxon>
    </lineage>
</organism>
<dbReference type="Proteomes" id="UP001208570">
    <property type="component" value="Unassembled WGS sequence"/>
</dbReference>
<reference evidence="1" key="1">
    <citation type="journal article" date="2023" name="Mol. Biol. Evol.">
        <title>Third-Generation Sequencing Reveals the Adaptive Role of the Epigenome in Three Deep-Sea Polychaetes.</title>
        <authorList>
            <person name="Perez M."/>
            <person name="Aroh O."/>
            <person name="Sun Y."/>
            <person name="Lan Y."/>
            <person name="Juniper S.K."/>
            <person name="Young C.R."/>
            <person name="Angers B."/>
            <person name="Qian P.Y."/>
        </authorList>
    </citation>
    <scope>NUCLEOTIDE SEQUENCE</scope>
    <source>
        <strain evidence="1">P08H-3</strain>
    </source>
</reference>
<comment type="caution">
    <text evidence="1">The sequence shown here is derived from an EMBL/GenBank/DDBJ whole genome shotgun (WGS) entry which is preliminary data.</text>
</comment>
<protein>
    <submittedName>
        <fullName evidence="1">Uncharacterized protein</fullName>
    </submittedName>
</protein>
<dbReference type="AlphaFoldDB" id="A0AAD9J717"/>